<organism evidence="4 5">
    <name type="scientific">Apiospora phragmitis</name>
    <dbReference type="NCBI Taxonomy" id="2905665"/>
    <lineage>
        <taxon>Eukaryota</taxon>
        <taxon>Fungi</taxon>
        <taxon>Dikarya</taxon>
        <taxon>Ascomycota</taxon>
        <taxon>Pezizomycotina</taxon>
        <taxon>Sordariomycetes</taxon>
        <taxon>Xylariomycetidae</taxon>
        <taxon>Amphisphaeriales</taxon>
        <taxon>Apiosporaceae</taxon>
        <taxon>Apiospora</taxon>
    </lineage>
</organism>
<name>A0ABR1VSJ5_9PEZI</name>
<reference evidence="4 5" key="1">
    <citation type="submission" date="2023-01" db="EMBL/GenBank/DDBJ databases">
        <title>Analysis of 21 Apiospora genomes using comparative genomics revels a genus with tremendous synthesis potential of carbohydrate active enzymes and secondary metabolites.</title>
        <authorList>
            <person name="Sorensen T."/>
        </authorList>
    </citation>
    <scope>NUCLEOTIDE SEQUENCE [LARGE SCALE GENOMIC DNA]</scope>
    <source>
        <strain evidence="4 5">CBS 135458</strain>
    </source>
</reference>
<dbReference type="Pfam" id="PF00076">
    <property type="entry name" value="RRM_1"/>
    <property type="match status" value="1"/>
</dbReference>
<evidence type="ECO:0000256" key="2">
    <source>
        <dbReference type="ARBA" id="ARBA00022884"/>
    </source>
</evidence>
<keyword evidence="5" id="KW-1185">Reference proteome</keyword>
<dbReference type="PANTHER" id="PTHR47640">
    <property type="entry name" value="TRNA SELENOCYSTEINE 1-ASSOCIATED PROTEIN 1-RELATED-RELATED"/>
    <property type="match status" value="1"/>
</dbReference>
<sequence>MYFEAILDEPTPCHVFRLKWNSGGGLVGRRDTGSSEFSMSAGDLGHEVNEFFLVAKPASLRARAPRSWTDQQTGQSCGYGFVRFSDEQDQQRALVEMQGVPISGFDSIPR</sequence>
<dbReference type="InterPro" id="IPR050825">
    <property type="entry name" value="RBM42_RBP45_47-like"/>
</dbReference>
<protein>
    <submittedName>
        <fullName evidence="4">RNA-binding post-transcriptional regulator csx1</fullName>
    </submittedName>
</protein>
<comment type="caution">
    <text evidence="4">The sequence shown here is derived from an EMBL/GenBank/DDBJ whole genome shotgun (WGS) entry which is preliminary data.</text>
</comment>
<dbReference type="PANTHER" id="PTHR47640:SF10">
    <property type="entry name" value="TRNA SELENOCYSTEINE 1-ASSOCIATED PROTEIN 1-RELATED"/>
    <property type="match status" value="1"/>
</dbReference>
<dbReference type="Proteomes" id="UP001480595">
    <property type="component" value="Unassembled WGS sequence"/>
</dbReference>
<evidence type="ECO:0000313" key="4">
    <source>
        <dbReference type="EMBL" id="KAK8074192.1"/>
    </source>
</evidence>
<keyword evidence="2" id="KW-0694">RNA-binding</keyword>
<dbReference type="SUPFAM" id="SSF54928">
    <property type="entry name" value="RNA-binding domain, RBD"/>
    <property type="match status" value="1"/>
</dbReference>
<dbReference type="InterPro" id="IPR012677">
    <property type="entry name" value="Nucleotide-bd_a/b_plait_sf"/>
</dbReference>
<evidence type="ECO:0000259" key="3">
    <source>
        <dbReference type="Pfam" id="PF00076"/>
    </source>
</evidence>
<dbReference type="RefSeq" id="XP_066718667.1">
    <property type="nucleotide sequence ID" value="XM_066856500.1"/>
</dbReference>
<evidence type="ECO:0000313" key="5">
    <source>
        <dbReference type="Proteomes" id="UP001480595"/>
    </source>
</evidence>
<dbReference type="InterPro" id="IPR000504">
    <property type="entry name" value="RRM_dom"/>
</dbReference>
<dbReference type="GeneID" id="92089563"/>
<dbReference type="EMBL" id="JAQQWL010000005">
    <property type="protein sequence ID" value="KAK8074192.1"/>
    <property type="molecule type" value="Genomic_DNA"/>
</dbReference>
<gene>
    <name evidence="4" type="ORF">PG994_005091</name>
</gene>
<dbReference type="InterPro" id="IPR035979">
    <property type="entry name" value="RBD_domain_sf"/>
</dbReference>
<proteinExistence type="predicted"/>
<feature type="domain" description="RRM" evidence="3">
    <location>
        <begin position="69"/>
        <end position="103"/>
    </location>
</feature>
<accession>A0ABR1VSJ5</accession>
<dbReference type="Gene3D" id="3.30.70.330">
    <property type="match status" value="1"/>
</dbReference>
<evidence type="ECO:0000256" key="1">
    <source>
        <dbReference type="ARBA" id="ARBA00022737"/>
    </source>
</evidence>
<keyword evidence="1" id="KW-0677">Repeat</keyword>